<gene>
    <name evidence="1" type="ORF">A2U01_0004505</name>
</gene>
<dbReference type="AlphaFoldDB" id="A0A392M8Z1"/>
<evidence type="ECO:0000313" key="1">
    <source>
        <dbReference type="EMBL" id="MCH83679.1"/>
    </source>
</evidence>
<feature type="non-terminal residue" evidence="1">
    <location>
        <position position="1"/>
    </location>
</feature>
<dbReference type="Proteomes" id="UP000265520">
    <property type="component" value="Unassembled WGS sequence"/>
</dbReference>
<organism evidence="1 2">
    <name type="scientific">Trifolium medium</name>
    <dbReference type="NCBI Taxonomy" id="97028"/>
    <lineage>
        <taxon>Eukaryota</taxon>
        <taxon>Viridiplantae</taxon>
        <taxon>Streptophyta</taxon>
        <taxon>Embryophyta</taxon>
        <taxon>Tracheophyta</taxon>
        <taxon>Spermatophyta</taxon>
        <taxon>Magnoliopsida</taxon>
        <taxon>eudicotyledons</taxon>
        <taxon>Gunneridae</taxon>
        <taxon>Pentapetalae</taxon>
        <taxon>rosids</taxon>
        <taxon>fabids</taxon>
        <taxon>Fabales</taxon>
        <taxon>Fabaceae</taxon>
        <taxon>Papilionoideae</taxon>
        <taxon>50 kb inversion clade</taxon>
        <taxon>NPAAA clade</taxon>
        <taxon>Hologalegina</taxon>
        <taxon>IRL clade</taxon>
        <taxon>Trifolieae</taxon>
        <taxon>Trifolium</taxon>
    </lineage>
</organism>
<reference evidence="1 2" key="1">
    <citation type="journal article" date="2018" name="Front. Plant Sci.">
        <title>Red Clover (Trifolium pratense) and Zigzag Clover (T. medium) - A Picture of Genomic Similarities and Differences.</title>
        <authorList>
            <person name="Dluhosova J."/>
            <person name="Istvanek J."/>
            <person name="Nedelnik J."/>
            <person name="Repkova J."/>
        </authorList>
    </citation>
    <scope>NUCLEOTIDE SEQUENCE [LARGE SCALE GENOMIC DNA]</scope>
    <source>
        <strain evidence="2">cv. 10/8</strain>
        <tissue evidence="1">Leaf</tissue>
    </source>
</reference>
<protein>
    <submittedName>
        <fullName evidence="1">Uncharacterized protein</fullName>
    </submittedName>
</protein>
<keyword evidence="2" id="KW-1185">Reference proteome</keyword>
<name>A0A392M8Z1_9FABA</name>
<comment type="caution">
    <text evidence="1">The sequence shown here is derived from an EMBL/GenBank/DDBJ whole genome shotgun (WGS) entry which is preliminary data.</text>
</comment>
<sequence length="220" mass="24504">PKCMREFAQYLAPKQAEYVTAKVHEGVCGTRIGERALASNVLRAEAGKISDCGNGLLHQMDRGGASGHHHAQVWRISARNGGYNLVSHWWNILKQMTKLSQPVREQGLKKRLEAAKGLWVDELPMHNVRILCAQMGENANNLLASLNLQKEVRAQDHLKEETSKIRAAWREVAPMMGRTAKSQRGHGERSLPFGALGWEEGTTNLESSKPLLLLQLENEG</sequence>
<evidence type="ECO:0000313" key="2">
    <source>
        <dbReference type="Proteomes" id="UP000265520"/>
    </source>
</evidence>
<proteinExistence type="predicted"/>
<dbReference type="EMBL" id="LXQA010005582">
    <property type="protein sequence ID" value="MCH83679.1"/>
    <property type="molecule type" value="Genomic_DNA"/>
</dbReference>
<accession>A0A392M8Z1</accession>